<accession>A0A537K9R2</accession>
<dbReference type="SUPFAM" id="SSF54909">
    <property type="entry name" value="Dimeric alpha+beta barrel"/>
    <property type="match status" value="2"/>
</dbReference>
<comment type="caution">
    <text evidence="2">The sequence shown here is derived from an EMBL/GenBank/DDBJ whole genome shotgun (WGS) entry which is preliminary data.</text>
</comment>
<protein>
    <recommendedName>
        <fullName evidence="1">Stress-response A/B barrel domain-containing protein</fullName>
    </recommendedName>
</protein>
<dbReference type="AlphaFoldDB" id="A0A537K9R2"/>
<feature type="domain" description="Stress-response A/B barrel" evidence="1">
    <location>
        <begin position="132"/>
        <end position="227"/>
    </location>
</feature>
<evidence type="ECO:0000313" key="3">
    <source>
        <dbReference type="Proteomes" id="UP000318509"/>
    </source>
</evidence>
<dbReference type="Proteomes" id="UP000318509">
    <property type="component" value="Unassembled WGS sequence"/>
</dbReference>
<dbReference type="InterPro" id="IPR011008">
    <property type="entry name" value="Dimeric_a/b-barrel"/>
</dbReference>
<evidence type="ECO:0000259" key="1">
    <source>
        <dbReference type="PROSITE" id="PS51502"/>
    </source>
</evidence>
<dbReference type="EMBL" id="VBAK01000058">
    <property type="protein sequence ID" value="TMI92484.1"/>
    <property type="molecule type" value="Genomic_DNA"/>
</dbReference>
<dbReference type="PROSITE" id="PS51502">
    <property type="entry name" value="S_R_A_B_BARREL"/>
    <property type="match status" value="2"/>
</dbReference>
<proteinExistence type="predicted"/>
<dbReference type="Gene3D" id="3.30.70.100">
    <property type="match status" value="2"/>
</dbReference>
<dbReference type="InterPro" id="IPR013097">
    <property type="entry name" value="Dabb"/>
</dbReference>
<gene>
    <name evidence="2" type="ORF">E6H00_02635</name>
</gene>
<name>A0A537K9R2_9BACT</name>
<organism evidence="2 3">
    <name type="scientific">Candidatus Segetimicrobium genomatis</name>
    <dbReference type="NCBI Taxonomy" id="2569760"/>
    <lineage>
        <taxon>Bacteria</taxon>
        <taxon>Bacillati</taxon>
        <taxon>Candidatus Sysuimicrobiota</taxon>
        <taxon>Candidatus Sysuimicrobiia</taxon>
        <taxon>Candidatus Sysuimicrobiales</taxon>
        <taxon>Candidatus Segetimicrobiaceae</taxon>
        <taxon>Candidatus Segetimicrobium</taxon>
    </lineage>
</organism>
<reference evidence="2 3" key="1">
    <citation type="journal article" date="2019" name="Nat. Microbiol.">
        <title>Mediterranean grassland soil C-N compound turnover is dependent on rainfall and depth, and is mediated by genomically divergent microorganisms.</title>
        <authorList>
            <person name="Diamond S."/>
            <person name="Andeer P.F."/>
            <person name="Li Z."/>
            <person name="Crits-Christoph A."/>
            <person name="Burstein D."/>
            <person name="Anantharaman K."/>
            <person name="Lane K.R."/>
            <person name="Thomas B.C."/>
            <person name="Pan C."/>
            <person name="Northen T.R."/>
            <person name="Banfield J.F."/>
        </authorList>
    </citation>
    <scope>NUCLEOTIDE SEQUENCE [LARGE SCALE GENOMIC DNA]</scope>
    <source>
        <strain evidence="2">NP_3</strain>
    </source>
</reference>
<sequence length="230" mass="25410">MLRHTALFIHRDTITEQQKLAMLRGLAFLRMECAGVRAGDYGPDLLGGSSRLLAVPPWKRTPRWRGRREGPPSHYDVALHLDFDDQDGMARYLADEAHRDVARFNASVTIPDLTARVDWRYEGAPLIRRGLVRHAAMFVWTDGAPAAGRARALDAARGLAKAPGVVSAAIGENVGTHAANFDWIVDVQMQQPADARALVDGPLYAEAMAVIAQATKYEWTARVTHVMRGY</sequence>
<evidence type="ECO:0000313" key="2">
    <source>
        <dbReference type="EMBL" id="TMI92484.1"/>
    </source>
</evidence>
<feature type="domain" description="Stress-response A/B barrel" evidence="1">
    <location>
        <begin position="2"/>
        <end position="119"/>
    </location>
</feature>